<dbReference type="STRING" id="315423.SAMN04488020_104108"/>
<proteinExistence type="predicted"/>
<dbReference type="EMBL" id="FWFV01000004">
    <property type="protein sequence ID" value="SLN40542.1"/>
    <property type="molecule type" value="Genomic_DNA"/>
</dbReference>
<accession>A0A1Y5SHD4</accession>
<dbReference type="AlphaFoldDB" id="A0A1Y5SHD4"/>
<evidence type="ECO:0000256" key="1">
    <source>
        <dbReference type="SAM" id="MobiDB-lite"/>
    </source>
</evidence>
<dbReference type="Proteomes" id="UP000193870">
    <property type="component" value="Unassembled WGS sequence"/>
</dbReference>
<keyword evidence="3" id="KW-1185">Reference proteome</keyword>
<sequence length="57" mass="6139">MAPRAVWSGQLRLSLASIAVEPSAASAPSPHVSFRQIHKATGKRVHSEKFGDRKKAS</sequence>
<protein>
    <submittedName>
        <fullName evidence="2">Uncharacterized protein</fullName>
    </submittedName>
</protein>
<evidence type="ECO:0000313" key="3">
    <source>
        <dbReference type="Proteomes" id="UP000193870"/>
    </source>
</evidence>
<dbReference type="RefSeq" id="WP_175484604.1">
    <property type="nucleotide sequence ID" value="NZ_FOPF01000004.1"/>
</dbReference>
<reference evidence="2 3" key="1">
    <citation type="submission" date="2017-03" db="EMBL/GenBank/DDBJ databases">
        <authorList>
            <person name="Afonso C.L."/>
            <person name="Miller P.J."/>
            <person name="Scott M.A."/>
            <person name="Spackman E."/>
            <person name="Goraichik I."/>
            <person name="Dimitrov K.M."/>
            <person name="Suarez D.L."/>
            <person name="Swayne D.E."/>
        </authorList>
    </citation>
    <scope>NUCLEOTIDE SEQUENCE [LARGE SCALE GENOMIC DNA]</scope>
    <source>
        <strain evidence="2 3">CECT 7066</strain>
    </source>
</reference>
<gene>
    <name evidence="2" type="ORF">PAM7066_01731</name>
</gene>
<feature type="compositionally biased region" description="Basic and acidic residues" evidence="1">
    <location>
        <begin position="45"/>
        <end position="57"/>
    </location>
</feature>
<evidence type="ECO:0000313" key="2">
    <source>
        <dbReference type="EMBL" id="SLN40542.1"/>
    </source>
</evidence>
<organism evidence="2 3">
    <name type="scientific">Palleronia marisminoris</name>
    <dbReference type="NCBI Taxonomy" id="315423"/>
    <lineage>
        <taxon>Bacteria</taxon>
        <taxon>Pseudomonadati</taxon>
        <taxon>Pseudomonadota</taxon>
        <taxon>Alphaproteobacteria</taxon>
        <taxon>Rhodobacterales</taxon>
        <taxon>Roseobacteraceae</taxon>
        <taxon>Palleronia</taxon>
    </lineage>
</organism>
<name>A0A1Y5SHD4_9RHOB</name>
<feature type="region of interest" description="Disordered" evidence="1">
    <location>
        <begin position="24"/>
        <end position="57"/>
    </location>
</feature>